<protein>
    <recommendedName>
        <fullName evidence="3">HK97 gp10 family phage protein</fullName>
    </recommendedName>
</protein>
<keyword evidence="2" id="KW-1185">Reference proteome</keyword>
<dbReference type="InterPro" id="IPR010064">
    <property type="entry name" value="HK97-gp10_tail"/>
</dbReference>
<reference evidence="1 2" key="1">
    <citation type="submission" date="2020-07" db="EMBL/GenBank/DDBJ databases">
        <title>Characterization of Pectobacterium aroidearum strains causing soft rot on Amorphophallus konjac.</title>
        <authorList>
            <person name="Xie H."/>
        </authorList>
    </citation>
    <scope>NUCLEOTIDE SEQUENCE [LARGE SCALE GENOMIC DNA]</scope>
    <source>
        <strain evidence="1 2">MY10</strain>
    </source>
</reference>
<dbReference type="NCBIfam" id="TIGR01725">
    <property type="entry name" value="phge_HK97_gp10"/>
    <property type="match status" value="1"/>
</dbReference>
<dbReference type="RefSeq" id="WP_094430828.1">
    <property type="nucleotide sequence ID" value="NZ_JACERK010000017.1"/>
</dbReference>
<sequence>MDIKIEFPKGQDFDRLLADVEKKIGIQVLRNAGRAAMEPVLADAQQHAGFDGSSAGPHMRDDLKITSTDMTKKSGYPTAVTVRVGVSKAHHIKAWAQEQGTRKQVARPFLRPALDYNKTQVLKILSIRLREALESK</sequence>
<accession>A0ABR5ZJS7</accession>
<evidence type="ECO:0000313" key="2">
    <source>
        <dbReference type="Proteomes" id="UP000530038"/>
    </source>
</evidence>
<evidence type="ECO:0000313" key="1">
    <source>
        <dbReference type="EMBL" id="MBA5234755.1"/>
    </source>
</evidence>
<comment type="caution">
    <text evidence="1">The sequence shown here is derived from an EMBL/GenBank/DDBJ whole genome shotgun (WGS) entry which is preliminary data.</text>
</comment>
<name>A0ABR5ZJS7_9GAMM</name>
<organism evidence="1 2">
    <name type="scientific">Pectobacterium aroidearum</name>
    <dbReference type="NCBI Taxonomy" id="1201031"/>
    <lineage>
        <taxon>Bacteria</taxon>
        <taxon>Pseudomonadati</taxon>
        <taxon>Pseudomonadota</taxon>
        <taxon>Gammaproteobacteria</taxon>
        <taxon>Enterobacterales</taxon>
        <taxon>Pectobacteriaceae</taxon>
        <taxon>Pectobacterium</taxon>
    </lineage>
</organism>
<gene>
    <name evidence="1" type="ORF">H2Y56_21990</name>
</gene>
<dbReference type="Proteomes" id="UP000530038">
    <property type="component" value="Unassembled WGS sequence"/>
</dbReference>
<proteinExistence type="predicted"/>
<evidence type="ECO:0008006" key="3">
    <source>
        <dbReference type="Google" id="ProtNLM"/>
    </source>
</evidence>
<dbReference type="EMBL" id="JACERK010000017">
    <property type="protein sequence ID" value="MBA5234755.1"/>
    <property type="molecule type" value="Genomic_DNA"/>
</dbReference>